<gene>
    <name evidence="3" type="ORF">I8J29_28040</name>
</gene>
<organism evidence="3 4">
    <name type="scientific">Paenibacillus artemisiicola</name>
    <dbReference type="NCBI Taxonomy" id="1172618"/>
    <lineage>
        <taxon>Bacteria</taxon>
        <taxon>Bacillati</taxon>
        <taxon>Bacillota</taxon>
        <taxon>Bacilli</taxon>
        <taxon>Bacillales</taxon>
        <taxon>Paenibacillaceae</taxon>
        <taxon>Paenibacillus</taxon>
    </lineage>
</organism>
<feature type="domain" description="SLH" evidence="2">
    <location>
        <begin position="26"/>
        <end position="84"/>
    </location>
</feature>
<keyword evidence="1" id="KW-0732">Signal</keyword>
<dbReference type="RefSeq" id="WP_208850657.1">
    <property type="nucleotide sequence ID" value="NZ_JAGGDJ010000046.1"/>
</dbReference>
<dbReference type="PANTHER" id="PTHR43308:SF5">
    <property type="entry name" value="S-LAYER PROTEIN _ PEPTIDOGLYCAN ENDO-BETA-N-ACETYLGLUCOSAMINIDASE"/>
    <property type="match status" value="1"/>
</dbReference>
<protein>
    <submittedName>
        <fullName evidence="3">S-layer homology domain-containing protein</fullName>
    </submittedName>
</protein>
<dbReference type="PANTHER" id="PTHR43308">
    <property type="entry name" value="OUTER MEMBRANE PROTEIN ALPHA-RELATED"/>
    <property type="match status" value="1"/>
</dbReference>
<dbReference type="InterPro" id="IPR051465">
    <property type="entry name" value="Cell_Envelope_Struct_Comp"/>
</dbReference>
<dbReference type="Pfam" id="PF00395">
    <property type="entry name" value="SLH"/>
    <property type="match status" value="3"/>
</dbReference>
<dbReference type="PROSITE" id="PS51272">
    <property type="entry name" value="SLH"/>
    <property type="match status" value="3"/>
</dbReference>
<evidence type="ECO:0000313" key="4">
    <source>
        <dbReference type="Proteomes" id="UP000670947"/>
    </source>
</evidence>
<evidence type="ECO:0000256" key="1">
    <source>
        <dbReference type="SAM" id="SignalP"/>
    </source>
</evidence>
<feature type="signal peptide" evidence="1">
    <location>
        <begin position="1"/>
        <end position="26"/>
    </location>
</feature>
<dbReference type="EMBL" id="JAGGDJ010000046">
    <property type="protein sequence ID" value="MBO7748051.1"/>
    <property type="molecule type" value="Genomic_DNA"/>
</dbReference>
<feature type="domain" description="SLH" evidence="2">
    <location>
        <begin position="85"/>
        <end position="148"/>
    </location>
</feature>
<dbReference type="InterPro" id="IPR001119">
    <property type="entry name" value="SLH_dom"/>
</dbReference>
<name>A0ABS3WI98_9BACL</name>
<proteinExistence type="predicted"/>
<keyword evidence="4" id="KW-1185">Reference proteome</keyword>
<accession>A0ABS3WI98</accession>
<feature type="chain" id="PRO_5046703367" evidence="1">
    <location>
        <begin position="27"/>
        <end position="1007"/>
    </location>
</feature>
<evidence type="ECO:0000313" key="3">
    <source>
        <dbReference type="EMBL" id="MBO7748051.1"/>
    </source>
</evidence>
<evidence type="ECO:0000259" key="2">
    <source>
        <dbReference type="PROSITE" id="PS51272"/>
    </source>
</evidence>
<feature type="domain" description="SLH" evidence="2">
    <location>
        <begin position="149"/>
        <end position="211"/>
    </location>
</feature>
<reference evidence="3 4" key="1">
    <citation type="submission" date="2021-03" db="EMBL/GenBank/DDBJ databases">
        <title>Paenibacillus artemisicola MWE-103 whole genome sequence.</title>
        <authorList>
            <person name="Ham Y.J."/>
        </authorList>
    </citation>
    <scope>NUCLEOTIDE SEQUENCE [LARGE SCALE GENOMIC DNA]</scope>
    <source>
        <strain evidence="3 4">MWE-103</strain>
    </source>
</reference>
<comment type="caution">
    <text evidence="3">The sequence shown here is derived from an EMBL/GenBank/DDBJ whole genome shotgun (WGS) entry which is preliminary data.</text>
</comment>
<sequence>MSKKLRRTTVGLLGLTLAMSPASAFADQSSFKDVDGHWAQKQLEQWIASGNLKGFDDGTVRPNESVTRAQFAAMINRLFAFTEEASIDFKDLNASSWAYGDIAKAVKAGYLIGSPDHTVHPNDTVTRQEAAVMIARVLKLSPAQAEALASFKDKDDAAAWSKDSLASLVDRHILNGLPGGLLAPKRAMTRAEAVVLIQAALDAKASAAAVTYNQAGVYGSTDPSAPQVIEGDVVIGAAGVTLQNAVVHGDLILAEGIGAGDATIKNVKVSGTTYVRGGGANSVHFVDSVLVKIVVNKADGSVRIVAEGTTQAGSVVVQSSAKLEESGLTGNGFTDVELAKELPADATVNLVGQFEDVNVYSTQISVKLSEGSIDHLATAPGANNNEIEISQEARVVQLVLEAVTKMLGDGTIASVTAKDGAQGSSFTKAPGQLDGLKKDEVILPQAPAGGGYIPPAPSGPNVVANPTEYLTTQDFGYWSDQDAYNVGFKLNLSKLSYENIASIKVALQDAAGNELANRVATGAQIEQLQADDAQYGAGLDGELSAAFIERSAPASNEWWTSTAYDFTAPSKAVVTITDKSNNVYIVSNGTVNPVAEPVPVQDPETFVQAQDFGFWADQNAYNVGFHIDLDKLNYAQIASIKIALQDDQGQELASRTATGAQLLQLQADDQEYGGLDGQLSAAFVERAEAGSNEWWTSTAYDFAAPSQAVITITDKHNKTYTVVNGSLSPGAPEVTVPDAADYVATQDFGFWRDQQAYNVGFKIDLSKLSYDAIASIKVALQDAQGRELATRIATGAQLEKLKADDESYDELDGQLSAAFIERPAAAANEWWTSTAYDLSLPSKAVITIKDKDNKVYTVTNSVLSSAAPEPVLAQNSAEIVTAQDFGYWADQEAYNVGFKLDTTKLPYANIASIEVALLDEQGVTLAKRRAVQDQIAKLQSDDIEYGGEDGQLNAAFVQRSEAASNEWWTSTAYDFSTPAKAVIKIQDKDGNVYVAENAELTATPVLP</sequence>
<dbReference type="Proteomes" id="UP000670947">
    <property type="component" value="Unassembled WGS sequence"/>
</dbReference>